<sequence length="52" mass="5822">MADGRFFPTVFRVSGTGNKREKIILSFRGFPVIHSTDLSIKKDADSHHFSIG</sequence>
<organism evidence="1 2">
    <name type="scientific">Caldithrix abyssi DSM 13497</name>
    <dbReference type="NCBI Taxonomy" id="880073"/>
    <lineage>
        <taxon>Bacteria</taxon>
        <taxon>Pseudomonadati</taxon>
        <taxon>Calditrichota</taxon>
        <taxon>Calditrichia</taxon>
        <taxon>Calditrichales</taxon>
        <taxon>Calditrichaceae</taxon>
        <taxon>Caldithrix</taxon>
    </lineage>
</organism>
<dbReference type="AlphaFoldDB" id="A0A1J1C4Q6"/>
<dbReference type="KEGG" id="caby:Cabys_645"/>
<evidence type="ECO:0000313" key="2">
    <source>
        <dbReference type="Proteomes" id="UP000183868"/>
    </source>
</evidence>
<proteinExistence type="predicted"/>
<evidence type="ECO:0000313" key="1">
    <source>
        <dbReference type="EMBL" id="APF17396.1"/>
    </source>
</evidence>
<dbReference type="EMBL" id="CP018099">
    <property type="protein sequence ID" value="APF17396.1"/>
    <property type="molecule type" value="Genomic_DNA"/>
</dbReference>
<reference evidence="1 2" key="1">
    <citation type="submission" date="2016-11" db="EMBL/GenBank/DDBJ databases">
        <title>Genomic analysis of Caldithrix abyssi and proposal of a novel bacterial phylum Caldithrichaeota.</title>
        <authorList>
            <person name="Kublanov I."/>
            <person name="Sigalova O."/>
            <person name="Gavrilov S."/>
            <person name="Lebedinsky A."/>
            <person name="Ivanova N."/>
            <person name="Daum C."/>
            <person name="Reddy T."/>
            <person name="Klenk H.P."/>
            <person name="Goker M."/>
            <person name="Reva O."/>
            <person name="Miroshnichenko M."/>
            <person name="Kyprides N."/>
            <person name="Woyke T."/>
            <person name="Gelfand M."/>
        </authorList>
    </citation>
    <scope>NUCLEOTIDE SEQUENCE [LARGE SCALE GENOMIC DNA]</scope>
    <source>
        <strain evidence="1 2">LF13</strain>
    </source>
</reference>
<gene>
    <name evidence="1" type="ORF">Cabys_645</name>
</gene>
<accession>A0A1J1C4Q6</accession>
<dbReference type="Proteomes" id="UP000183868">
    <property type="component" value="Chromosome"/>
</dbReference>
<name>A0A1J1C4Q6_CALAY</name>
<protein>
    <submittedName>
        <fullName evidence="1">Uncharacterized protein</fullName>
    </submittedName>
</protein>